<keyword evidence="11" id="KW-1185">Reference proteome</keyword>
<dbReference type="InterPro" id="IPR029058">
    <property type="entry name" value="AB_hydrolase_fold"/>
</dbReference>
<dbReference type="InterPro" id="IPR013094">
    <property type="entry name" value="AB_hydrolase_3"/>
</dbReference>
<dbReference type="RefSeq" id="WP_135176933.1">
    <property type="nucleotide sequence ID" value="NZ_SPQT01000019.1"/>
</dbReference>
<name>A0A4Y9LNI1_9BRAD</name>
<dbReference type="PANTHER" id="PTHR43098">
    <property type="entry name" value="L-ORNITHINE N(5)-MONOOXYGENASE-RELATED"/>
    <property type="match status" value="1"/>
</dbReference>
<gene>
    <name evidence="10" type="ORF">E4K65_28340</name>
</gene>
<keyword evidence="7 10" id="KW-0503">Monooxygenase</keyword>
<dbReference type="Pfam" id="PF07859">
    <property type="entry name" value="Abhydrolase_3"/>
    <property type="match status" value="1"/>
</dbReference>
<comment type="caution">
    <text evidence="10">The sequence shown here is derived from an EMBL/GenBank/DDBJ whole genome shotgun (WGS) entry which is preliminary data.</text>
</comment>
<dbReference type="InterPro" id="IPR050775">
    <property type="entry name" value="FAD-binding_Monooxygenases"/>
</dbReference>
<evidence type="ECO:0000256" key="7">
    <source>
        <dbReference type="ARBA" id="ARBA00023033"/>
    </source>
</evidence>
<proteinExistence type="inferred from homology"/>
<comment type="similarity">
    <text evidence="2">Belongs to the FAD-binding monooxygenase family.</text>
</comment>
<evidence type="ECO:0000313" key="10">
    <source>
        <dbReference type="EMBL" id="TFV44217.1"/>
    </source>
</evidence>
<evidence type="ECO:0000256" key="8">
    <source>
        <dbReference type="SAM" id="MobiDB-lite"/>
    </source>
</evidence>
<dbReference type="AlphaFoldDB" id="A0A4Y9LNI1"/>
<feature type="region of interest" description="Disordered" evidence="8">
    <location>
        <begin position="874"/>
        <end position="896"/>
    </location>
</feature>
<dbReference type="Gene3D" id="3.40.50.1820">
    <property type="entry name" value="alpha/beta hydrolase"/>
    <property type="match status" value="1"/>
</dbReference>
<sequence>MPDAMVAARASDAARGTPRQVDVAVVGAGFSGLYLLHRLRKAGFTTVALEEAGDVGGTWYWNRYPGARCDIQTIDYSYTFDPELEAAWTWSEKYATQPEILRYLGFVADRYELRRDIRFGTKVTEASWDEAAERWQLTTDNGAPVSCRHYIMATGCLSAPKPPEIDGVKDFKGEVYFTGRWPHDGVNLAGKRVAVIGTGSSGIQSIPLIAEQAAHLTVFQRTPNFALPAHNGPAPSDRMSLLQGDRAAYREQARQSMAGVPYPQQTAVSWQLSDAERRARFEEAWGKGDLVYILTQLWADQAVDVDGNRLICDLIREKISAVVKDPETAAALMPHDHPFGAKRPCLDTNYYATYNRSNVTLVNLRQEPIKAITAAGITTARRSVDVDVIVFATGFDAMTGAIRAVHPITGRGGKSLSGVWAQGPQTYLGLTVEGFPNFFMITGPGSPSVLSNMAVSIEQHVDWVVDRLAALRDAGFTTIEPTEAAQAGWNRHMADCSTLTLHRLANTWYTGANVPGKVQGVMPYTGGVGPYRSICDEVVSRGMLGFRLTGPNVAAQCNDGKVVRLQPDVRLVLNLLATLNLPPIESMGALGARAFVNEFNKGRPAGRPIGDVVDGTLPGTDGPLPYRVYKPAAPGPHPVVVYFHGGGWVLGDEQSDDPFCRDMVRRTGMMFVSVGYRHAPEHRFPTAAEDGYAATRWIAEHAAELGGKPGPVLVAGWSAGGNIAAVTCQLARDRGGPDIAGQLLVCPVTDCDFDRPSYNDNATGYFLTRSLMDWFWDLYCSPADRIDPRVSPLRGKVAGLPPAFVVTCEFDPLRDEGIAYAEAMAAAGVPVQQLKARGHFHSSFTMVDVVITGAPGRVQMAEALRRFAGLPPEVSLGDEHSHGHTSPGHTIAAAAS</sequence>
<dbReference type="InterPro" id="IPR036188">
    <property type="entry name" value="FAD/NAD-bd_sf"/>
</dbReference>
<evidence type="ECO:0000313" key="11">
    <source>
        <dbReference type="Proteomes" id="UP000297966"/>
    </source>
</evidence>
<evidence type="ECO:0000256" key="3">
    <source>
        <dbReference type="ARBA" id="ARBA00022630"/>
    </source>
</evidence>
<dbReference type="OrthoDB" id="312624at2"/>
<keyword evidence="3" id="KW-0285">Flavoprotein</keyword>
<evidence type="ECO:0000256" key="6">
    <source>
        <dbReference type="ARBA" id="ARBA00023002"/>
    </source>
</evidence>
<evidence type="ECO:0000259" key="9">
    <source>
        <dbReference type="Pfam" id="PF07859"/>
    </source>
</evidence>
<organism evidence="10 11">
    <name type="scientific">Bradyrhizobium niftali</name>
    <dbReference type="NCBI Taxonomy" id="2560055"/>
    <lineage>
        <taxon>Bacteria</taxon>
        <taxon>Pseudomonadati</taxon>
        <taxon>Pseudomonadota</taxon>
        <taxon>Alphaproteobacteria</taxon>
        <taxon>Hyphomicrobiales</taxon>
        <taxon>Nitrobacteraceae</taxon>
        <taxon>Bradyrhizobium</taxon>
    </lineage>
</organism>
<dbReference type="EMBL" id="SPQT01000019">
    <property type="protein sequence ID" value="TFV44217.1"/>
    <property type="molecule type" value="Genomic_DNA"/>
</dbReference>
<dbReference type="SUPFAM" id="SSF53474">
    <property type="entry name" value="alpha/beta-Hydrolases"/>
    <property type="match status" value="1"/>
</dbReference>
<evidence type="ECO:0000256" key="2">
    <source>
        <dbReference type="ARBA" id="ARBA00010139"/>
    </source>
</evidence>
<dbReference type="Pfam" id="PF13738">
    <property type="entry name" value="Pyr_redox_3"/>
    <property type="match status" value="1"/>
</dbReference>
<comment type="cofactor">
    <cofactor evidence="1">
        <name>FAD</name>
        <dbReference type="ChEBI" id="CHEBI:57692"/>
    </cofactor>
</comment>
<keyword evidence="4" id="KW-0274">FAD</keyword>
<keyword evidence="6" id="KW-0560">Oxidoreductase</keyword>
<feature type="domain" description="Alpha/beta hydrolase fold-3" evidence="9">
    <location>
        <begin position="640"/>
        <end position="842"/>
    </location>
</feature>
<evidence type="ECO:0000256" key="5">
    <source>
        <dbReference type="ARBA" id="ARBA00022857"/>
    </source>
</evidence>
<dbReference type="Gene3D" id="3.50.50.60">
    <property type="entry name" value="FAD/NAD(P)-binding domain"/>
    <property type="match status" value="2"/>
</dbReference>
<dbReference type="SUPFAM" id="SSF51905">
    <property type="entry name" value="FAD/NAD(P)-binding domain"/>
    <property type="match status" value="3"/>
</dbReference>
<dbReference type="GO" id="GO:0016787">
    <property type="term" value="F:hydrolase activity"/>
    <property type="evidence" value="ECO:0007669"/>
    <property type="project" value="InterPro"/>
</dbReference>
<keyword evidence="5" id="KW-0521">NADP</keyword>
<protein>
    <submittedName>
        <fullName evidence="10">Steroid monooxygenase</fullName>
    </submittedName>
</protein>
<evidence type="ECO:0000256" key="1">
    <source>
        <dbReference type="ARBA" id="ARBA00001974"/>
    </source>
</evidence>
<dbReference type="PANTHER" id="PTHR43098:SF3">
    <property type="entry name" value="L-ORNITHINE N(5)-MONOOXYGENASE-RELATED"/>
    <property type="match status" value="1"/>
</dbReference>
<accession>A0A4Y9LNI1</accession>
<dbReference type="Proteomes" id="UP000297966">
    <property type="component" value="Unassembled WGS sequence"/>
</dbReference>
<reference evidence="10 11" key="1">
    <citation type="submission" date="2019-03" db="EMBL/GenBank/DDBJ databases">
        <title>Bradyrhizobium diversity isolated from nodules of Chamaecrista fasciculata.</title>
        <authorList>
            <person name="Klepa M.S."/>
            <person name="Urquiaga M.O."/>
            <person name="Hungria M."/>
            <person name="Delamuta J.R."/>
        </authorList>
    </citation>
    <scope>NUCLEOTIDE SEQUENCE [LARGE SCALE GENOMIC DNA]</scope>
    <source>
        <strain evidence="10 11">CNPSo 3448</strain>
    </source>
</reference>
<dbReference type="GO" id="GO:0004497">
    <property type="term" value="F:monooxygenase activity"/>
    <property type="evidence" value="ECO:0007669"/>
    <property type="project" value="UniProtKB-KW"/>
</dbReference>
<evidence type="ECO:0000256" key="4">
    <source>
        <dbReference type="ARBA" id="ARBA00022827"/>
    </source>
</evidence>